<keyword evidence="1" id="KW-0808">Transferase</keyword>
<dbReference type="Proteomes" id="UP000667802">
    <property type="component" value="Unassembled WGS sequence"/>
</dbReference>
<dbReference type="InterPro" id="IPR003673">
    <property type="entry name" value="CoA-Trfase_fam_III"/>
</dbReference>
<protein>
    <submittedName>
        <fullName evidence="1">CoA transferase</fullName>
    </submittedName>
</protein>
<dbReference type="PANTHER" id="PTHR48228:SF4">
    <property type="entry name" value="BLR3030 PROTEIN"/>
    <property type="match status" value="1"/>
</dbReference>
<proteinExistence type="predicted"/>
<dbReference type="SUPFAM" id="SSF89796">
    <property type="entry name" value="CoA-transferase family III (CaiB/BaiF)"/>
    <property type="match status" value="2"/>
</dbReference>
<dbReference type="GO" id="GO:0016740">
    <property type="term" value="F:transferase activity"/>
    <property type="evidence" value="ECO:0007669"/>
    <property type="project" value="UniProtKB-KW"/>
</dbReference>
<sequence>MAMHKAIIAEIQEAFGGSLAAMDILNVSGVGDLASVYAVTDLAIASLASAGMAVAEFIAIRSGKMPLIQVDRRLASMWFSRSLRPIGWQLPPPWDAVAGDYKASDNWIRLHTNAVHHRRAALQVLGCSEDREAVTKAVASWQANELEDAIVSANGCAAVMRSAQDWSMHAQGRAVATEPLMHICATDSAHMPNWLIPAGRPLEGIRVLDLTRVLAGPVATRFLASYGAQVLRIDPIGWEEPGVVPEVVLGKRCARLDLKNANGMATLKKLLGDADVIIHGYRTGALANLGLDSEERQKLRPGLVDISVNAYGWNGPWKLRRGFDSLVQMSSGIAHTGMVKANKNCPFPLPVQALDHATGYLLAAAAIRGLIRRVTSGQGMEVRASLARTAALLACYPVENGLAAKIEAENSNDLAPAIEATAWGAAQRLKPPLVIEGCPMYWDLPSSPLGSSLAEWL</sequence>
<accession>A0AAP5I8H8</accession>
<dbReference type="Pfam" id="PF02515">
    <property type="entry name" value="CoA_transf_3"/>
    <property type="match status" value="1"/>
</dbReference>
<dbReference type="InterPro" id="IPR023606">
    <property type="entry name" value="CoA-Trfase_III_dom_1_sf"/>
</dbReference>
<name>A0AAP5I8H8_9CYAN</name>
<dbReference type="EMBL" id="JAALHA020000010">
    <property type="protein sequence ID" value="MDR9896917.1"/>
    <property type="molecule type" value="Genomic_DNA"/>
</dbReference>
<dbReference type="InterPro" id="IPR050509">
    <property type="entry name" value="CoA-transferase_III"/>
</dbReference>
<dbReference type="Gene3D" id="3.40.50.10540">
    <property type="entry name" value="Crotonobetainyl-coa:carnitine coa-transferase, domain 1"/>
    <property type="match status" value="1"/>
</dbReference>
<evidence type="ECO:0000313" key="2">
    <source>
        <dbReference type="Proteomes" id="UP000667802"/>
    </source>
</evidence>
<comment type="caution">
    <text evidence="1">The sequence shown here is derived from an EMBL/GenBank/DDBJ whole genome shotgun (WGS) entry which is preliminary data.</text>
</comment>
<reference evidence="2" key="1">
    <citation type="journal article" date="2021" name="Science">
        <title>Hunting the eagle killer: A cyanobacterial neurotoxin causes vacuolar myelinopathy.</title>
        <authorList>
            <person name="Breinlinger S."/>
            <person name="Phillips T.J."/>
            <person name="Haram B.N."/>
            <person name="Mares J."/>
            <person name="Martinez Yerena J.A."/>
            <person name="Hrouzek P."/>
            <person name="Sobotka R."/>
            <person name="Henderson W.M."/>
            <person name="Schmieder P."/>
            <person name="Williams S.M."/>
            <person name="Lauderdale J.D."/>
            <person name="Wilde H.D."/>
            <person name="Gerrin W."/>
            <person name="Kust A."/>
            <person name="Washington J.W."/>
            <person name="Wagner C."/>
            <person name="Geier B."/>
            <person name="Liebeke M."/>
            <person name="Enke H."/>
            <person name="Niedermeyer T.H.J."/>
            <person name="Wilde S.B."/>
        </authorList>
    </citation>
    <scope>NUCLEOTIDE SEQUENCE [LARGE SCALE GENOMIC DNA]</scope>
    <source>
        <strain evidence="2">Thurmond2011</strain>
    </source>
</reference>
<gene>
    <name evidence="1" type="ORF">G7B40_020440</name>
</gene>
<dbReference type="PANTHER" id="PTHR48228">
    <property type="entry name" value="SUCCINYL-COA--D-CITRAMALATE COA-TRANSFERASE"/>
    <property type="match status" value="1"/>
</dbReference>
<keyword evidence="2" id="KW-1185">Reference proteome</keyword>
<dbReference type="AlphaFoldDB" id="A0AAP5I8H8"/>
<evidence type="ECO:0000313" key="1">
    <source>
        <dbReference type="EMBL" id="MDR9896917.1"/>
    </source>
</evidence>
<organism evidence="1 2">
    <name type="scientific">Aetokthonos hydrillicola Thurmond2011</name>
    <dbReference type="NCBI Taxonomy" id="2712845"/>
    <lineage>
        <taxon>Bacteria</taxon>
        <taxon>Bacillati</taxon>
        <taxon>Cyanobacteriota</taxon>
        <taxon>Cyanophyceae</taxon>
        <taxon>Nostocales</taxon>
        <taxon>Hapalosiphonaceae</taxon>
        <taxon>Aetokthonos</taxon>
    </lineage>
</organism>